<evidence type="ECO:0000313" key="2">
    <source>
        <dbReference type="Proteomes" id="UP001165269"/>
    </source>
</evidence>
<protein>
    <submittedName>
        <fullName evidence="1">Uncharacterized protein</fullName>
    </submittedName>
</protein>
<evidence type="ECO:0000313" key="1">
    <source>
        <dbReference type="EMBL" id="MCI3277611.1"/>
    </source>
</evidence>
<reference evidence="1" key="1">
    <citation type="submission" date="2022-03" db="EMBL/GenBank/DDBJ databases">
        <title>Streptomyces 7R015 and 7R016 isolated from Barleria lupulina in Thailand.</title>
        <authorList>
            <person name="Kanchanasin P."/>
            <person name="Phongsopitanun W."/>
            <person name="Tanasupawat S."/>
        </authorList>
    </citation>
    <scope>NUCLEOTIDE SEQUENCE</scope>
    <source>
        <strain evidence="1">7R015</strain>
    </source>
</reference>
<keyword evidence="2" id="KW-1185">Reference proteome</keyword>
<dbReference type="Proteomes" id="UP001165269">
    <property type="component" value="Unassembled WGS sequence"/>
</dbReference>
<gene>
    <name evidence="1" type="ORF">MQP27_41735</name>
</gene>
<sequence>MPESTHPVPGGGSQAPEPAPTYFLDVIYPLAIALESGHRALELYGDVRGGDSSMEVAEAIGYIRHSVAQLCDSRRAEQLPVTAADTVARSVLEQYGDAHPGTSGSGLVAEALGALRAALLTLLAELPRGPEPSSAATA</sequence>
<dbReference type="RefSeq" id="WP_242775447.1">
    <property type="nucleotide sequence ID" value="NZ_JALDAY010000015.1"/>
</dbReference>
<dbReference type="EMBL" id="JALDAY010000015">
    <property type="protein sequence ID" value="MCI3277611.1"/>
    <property type="molecule type" value="Genomic_DNA"/>
</dbReference>
<accession>A0ABS9YK27</accession>
<comment type="caution">
    <text evidence="1">The sequence shown here is derived from an EMBL/GenBank/DDBJ whole genome shotgun (WGS) entry which is preliminary data.</text>
</comment>
<proteinExistence type="predicted"/>
<name>A0ABS9YK27_9ACTN</name>
<organism evidence="1 2">
    <name type="scientific">Streptomyces cylindrosporus</name>
    <dbReference type="NCBI Taxonomy" id="2927583"/>
    <lineage>
        <taxon>Bacteria</taxon>
        <taxon>Bacillati</taxon>
        <taxon>Actinomycetota</taxon>
        <taxon>Actinomycetes</taxon>
        <taxon>Kitasatosporales</taxon>
        <taxon>Streptomycetaceae</taxon>
        <taxon>Streptomyces</taxon>
    </lineage>
</organism>